<dbReference type="InterPro" id="IPR035897">
    <property type="entry name" value="Toll_tir_struct_dom_sf"/>
</dbReference>
<dbReference type="InterPro" id="IPR047738">
    <property type="entry name" value="SAV_2336-like_N"/>
</dbReference>
<reference evidence="3" key="1">
    <citation type="submission" date="2022-10" db="EMBL/GenBank/DDBJ databases">
        <title>The complete genomes of actinobacterial strains from the NBC collection.</title>
        <authorList>
            <person name="Joergensen T.S."/>
            <person name="Alvarez Arevalo M."/>
            <person name="Sterndorff E.B."/>
            <person name="Faurdal D."/>
            <person name="Vuksanovic O."/>
            <person name="Mourched A.-S."/>
            <person name="Charusanti P."/>
            <person name="Shaw S."/>
            <person name="Blin K."/>
            <person name="Weber T."/>
        </authorList>
    </citation>
    <scope>NUCLEOTIDE SEQUENCE</scope>
    <source>
        <strain evidence="3">NBC_00049</strain>
    </source>
</reference>
<dbReference type="InterPro" id="IPR047603">
    <property type="entry name" value="FxsC_N"/>
</dbReference>
<dbReference type="NCBIfam" id="TIGR04276">
    <property type="entry name" value="FxsC_Cterm"/>
    <property type="match status" value="1"/>
</dbReference>
<gene>
    <name evidence="3" type="ORF">OG327_03765</name>
</gene>
<evidence type="ECO:0000256" key="1">
    <source>
        <dbReference type="SAM" id="MobiDB-lite"/>
    </source>
</evidence>
<dbReference type="NCBIfam" id="NF041121">
    <property type="entry name" value="SAV_2336_NTERM"/>
    <property type="match status" value="1"/>
</dbReference>
<dbReference type="AlphaFoldDB" id="A0AAU2JLV9"/>
<evidence type="ECO:0000259" key="2">
    <source>
        <dbReference type="Pfam" id="PF13676"/>
    </source>
</evidence>
<feature type="region of interest" description="Disordered" evidence="1">
    <location>
        <begin position="504"/>
        <end position="523"/>
    </location>
</feature>
<dbReference type="NCBIfam" id="NF040588">
    <property type="entry name" value="FxsC_Nterm"/>
    <property type="match status" value="1"/>
</dbReference>
<dbReference type="SUPFAM" id="SSF52200">
    <property type="entry name" value="Toll/Interleukin receptor TIR domain"/>
    <property type="match status" value="1"/>
</dbReference>
<dbReference type="InterPro" id="IPR026367">
    <property type="entry name" value="FxsC_C"/>
</dbReference>
<accession>A0AAU2JLV9</accession>
<dbReference type="Pfam" id="PF13676">
    <property type="entry name" value="TIR_2"/>
    <property type="match status" value="1"/>
</dbReference>
<protein>
    <submittedName>
        <fullName evidence="3">TIR-like protein FxsC</fullName>
    </submittedName>
</protein>
<feature type="region of interest" description="Disordered" evidence="1">
    <location>
        <begin position="195"/>
        <end position="214"/>
    </location>
</feature>
<evidence type="ECO:0000313" key="3">
    <source>
        <dbReference type="EMBL" id="WTU72524.1"/>
    </source>
</evidence>
<dbReference type="GO" id="GO:0007165">
    <property type="term" value="P:signal transduction"/>
    <property type="evidence" value="ECO:0007669"/>
    <property type="project" value="InterPro"/>
</dbReference>
<dbReference type="InterPro" id="IPR000157">
    <property type="entry name" value="TIR_dom"/>
</dbReference>
<sequence>MPDDPLETVVSALHGLGLELDGLSVAELLWLAAGTHGLGTEQAGGADTHPGAAPAGPVDPRERLSGWGPLATPVYGPSAPGDGRLPAREVSVPRAAALPRAREIARALRPLRRPWAAGRRQQLDLSETVSGYARSGELLPAFRPAPERWFDLTVVLDRSPTMAVWRDTVDEFLKVLATTGAFRTLRVREVDAWEAEPGGRGADGRRPRGAGSPGAQQRRLVLVFTDCVSGAGDDGLWDRIHGWAGSAPTLLVNPLPPKIWRHSGLDLPAVKVTTAGGPGLPNARLHFLAPPLLDDLPGPGGRQPAWLPLPVVGLTPRSLARWARTLMRGDPEGCEAVLVPEPGSVSRAPSHPDAPADAEQLVEAFLHRASTPAVRLAVLCSSYPRMSVGMLHLVRQELVPEASPADMAEVVVGGLVSIDEGLPGAGGPVLTFRNGVRERLAPRLGARDAMRTRDAVSRFIAAHADAPSRFPALVPDTAGAEEITPGLAPFAEASPRTLTALDQGSVARPPASTPAPSTPRVDESFLWAPQPVPDSGGERPYFFLSYAHTPRFGAGGPDPDMWVERLFRQLSDHVMALTDAPAGYPVGFMDRDLRAGEGWSERLGSVLATCRVFVPLCSPRYFASATCGKEWYAFAQRTAYHKARSASTENAIVPASWVPVPERMLPHVAQGLQFNHPSFGDRYASEGLYSLIKLRGYADEYERAVYELAKTIVRVADRANIAVGRPVDYLTAPSAFEPRRSDQGNLRIAVVAPALRDLPTGRDSRYYGDGPDDWNPFHPESLHPLAHMAVELAYQLNNQVDVSTLAEEVSRAAGGAAPAGPAILIVDPWALKVPALRAGLAALEAAARPGTSVVVAWNGHDPQRGTTETELLADLQSTIPNLMFRNRESASAAARGVLALEEFGEVMPQVVAATYQDHLRHADAYPPGGGLPGFDKPRLLGPGSLGPDPEGRP</sequence>
<dbReference type="EMBL" id="CP108264">
    <property type="protein sequence ID" value="WTU72524.1"/>
    <property type="molecule type" value="Genomic_DNA"/>
</dbReference>
<name>A0AAU2JLV9_9ACTN</name>
<feature type="domain" description="TIR" evidence="2">
    <location>
        <begin position="542"/>
        <end position="636"/>
    </location>
</feature>
<dbReference type="Gene3D" id="3.40.50.10140">
    <property type="entry name" value="Toll/interleukin-1 receptor homology (TIR) domain"/>
    <property type="match status" value="1"/>
</dbReference>
<organism evidence="3">
    <name type="scientific">Streptomyces sp. NBC_00049</name>
    <dbReference type="NCBI Taxonomy" id="2903617"/>
    <lineage>
        <taxon>Bacteria</taxon>
        <taxon>Bacillati</taxon>
        <taxon>Actinomycetota</taxon>
        <taxon>Actinomycetes</taxon>
        <taxon>Kitasatosporales</taxon>
        <taxon>Streptomycetaceae</taxon>
        <taxon>Streptomyces</taxon>
    </lineage>
</organism>
<feature type="region of interest" description="Disordered" evidence="1">
    <location>
        <begin position="923"/>
        <end position="953"/>
    </location>
</feature>
<proteinExistence type="predicted"/>